<dbReference type="SUPFAM" id="SSF53850">
    <property type="entry name" value="Periplasmic binding protein-like II"/>
    <property type="match status" value="1"/>
</dbReference>
<comment type="caution">
    <text evidence="4">The sequence shown here is derived from an EMBL/GenBank/DDBJ whole genome shotgun (WGS) entry which is preliminary data.</text>
</comment>
<evidence type="ECO:0000256" key="1">
    <source>
        <dbReference type="ARBA" id="ARBA00010333"/>
    </source>
</evidence>
<dbReference type="EMBL" id="MDTU01000001">
    <property type="protein sequence ID" value="ODN42133.1"/>
    <property type="molecule type" value="Genomic_DNA"/>
</dbReference>
<evidence type="ECO:0000259" key="3">
    <source>
        <dbReference type="Pfam" id="PF00497"/>
    </source>
</evidence>
<comment type="similarity">
    <text evidence="1">Belongs to the bacterial solute-binding protein 3 family.</text>
</comment>
<dbReference type="Pfam" id="PF00497">
    <property type="entry name" value="SBP_bac_3"/>
    <property type="match status" value="1"/>
</dbReference>
<evidence type="ECO:0000313" key="5">
    <source>
        <dbReference type="Proteomes" id="UP000094329"/>
    </source>
</evidence>
<keyword evidence="2" id="KW-0732">Signal</keyword>
<dbReference type="PANTHER" id="PTHR35936">
    <property type="entry name" value="MEMBRANE-BOUND LYTIC MUREIN TRANSGLYCOSYLASE F"/>
    <property type="match status" value="1"/>
</dbReference>
<dbReference type="PANTHER" id="PTHR35936:SF25">
    <property type="entry name" value="ABC TRANSPORTER SUBSTRATE-BINDING PROTEIN"/>
    <property type="match status" value="1"/>
</dbReference>
<evidence type="ECO:0000313" key="4">
    <source>
        <dbReference type="EMBL" id="ODN42133.1"/>
    </source>
</evidence>
<sequence>MLSRRIAFLLIAILVLGTNVNAKKTIKICMDNSYWYPFTFLKDNKPSGVHVDIVTMALKASGYDLYTIKSGPWRRCLKEAQFGMADAVMTASYKPERADYLYYPEDAQSSSPSKWRVSQVGYSAVLLPGANFNGNMSHLPQPVYVPHGYSIGDDIKKSGVTVDSTFYSDLRNFNRLNKLRKGSLVTITTLAQAFLRKNPSYQMVIYPKEIKSKSYFLAFSKKSFLSPSEQQAIWEKIRLIRKKELNNIMVKYVK</sequence>
<protein>
    <recommendedName>
        <fullName evidence="3">Solute-binding protein family 3/N-terminal domain-containing protein</fullName>
    </recommendedName>
</protein>
<name>A0ABX3A030_9GAMM</name>
<feature type="domain" description="Solute-binding protein family 3/N-terminal" evidence="3">
    <location>
        <begin position="26"/>
        <end position="101"/>
    </location>
</feature>
<evidence type="ECO:0000256" key="2">
    <source>
        <dbReference type="ARBA" id="ARBA00022729"/>
    </source>
</evidence>
<reference evidence="4 5" key="1">
    <citation type="submission" date="2016-08" db="EMBL/GenBank/DDBJ databases">
        <title>Draft genome sequence of Candidatus Piscirickettsia litoralis, from seawater.</title>
        <authorList>
            <person name="Wan X."/>
            <person name="Lee A.J."/>
            <person name="Hou S."/>
            <person name="Donachie S.P."/>
        </authorList>
    </citation>
    <scope>NUCLEOTIDE SEQUENCE [LARGE SCALE GENOMIC DNA]</scope>
    <source>
        <strain evidence="4 5">Y2</strain>
    </source>
</reference>
<dbReference type="InterPro" id="IPR001638">
    <property type="entry name" value="Solute-binding_3/MltF_N"/>
</dbReference>
<keyword evidence="5" id="KW-1185">Reference proteome</keyword>
<gene>
    <name evidence="4" type="ORF">BGC07_03195</name>
</gene>
<proteinExistence type="inferred from homology"/>
<organism evidence="4 5">
    <name type="scientific">Piscirickettsia litoralis</name>
    <dbReference type="NCBI Taxonomy" id="1891921"/>
    <lineage>
        <taxon>Bacteria</taxon>
        <taxon>Pseudomonadati</taxon>
        <taxon>Pseudomonadota</taxon>
        <taxon>Gammaproteobacteria</taxon>
        <taxon>Thiotrichales</taxon>
        <taxon>Piscirickettsiaceae</taxon>
        <taxon>Piscirickettsia</taxon>
    </lineage>
</organism>
<dbReference type="Gene3D" id="3.40.190.10">
    <property type="entry name" value="Periplasmic binding protein-like II"/>
    <property type="match status" value="1"/>
</dbReference>
<accession>A0ABX3A030</accession>
<dbReference type="Proteomes" id="UP000094329">
    <property type="component" value="Unassembled WGS sequence"/>
</dbReference>